<feature type="domain" description="GFO/IDH/MocA-like oxidoreductase" evidence="2">
    <location>
        <begin position="135"/>
        <end position="260"/>
    </location>
</feature>
<name>A0A163KGS0_9BACL</name>
<reference evidence="3" key="1">
    <citation type="journal article" date="2016" name="Genome Announc.">
        <title>Draft genomes of two strains of Paenibacillus glucanolyticus with capability to degrade lignocellulose.</title>
        <authorList>
            <person name="Mathews S.L."/>
            <person name="Pawlak J."/>
            <person name="Grunden A.M."/>
        </authorList>
    </citation>
    <scope>NUCLEOTIDE SEQUENCE [LARGE SCALE GENOMIC DNA]</scope>
    <source>
        <strain evidence="3">SLM1</strain>
    </source>
</reference>
<dbReference type="Pfam" id="PF22725">
    <property type="entry name" value="GFO_IDH_MocA_C3"/>
    <property type="match status" value="1"/>
</dbReference>
<evidence type="ECO:0000313" key="4">
    <source>
        <dbReference type="Proteomes" id="UP000076796"/>
    </source>
</evidence>
<dbReference type="PANTHER" id="PTHR43377">
    <property type="entry name" value="BILIVERDIN REDUCTASE A"/>
    <property type="match status" value="1"/>
</dbReference>
<dbReference type="GeneID" id="97557392"/>
<dbReference type="EMBL" id="LWMH01000001">
    <property type="protein sequence ID" value="KZS47213.1"/>
    <property type="molecule type" value="Genomic_DNA"/>
</dbReference>
<dbReference type="InterPro" id="IPR036291">
    <property type="entry name" value="NAD(P)-bd_dom_sf"/>
</dbReference>
<dbReference type="InterPro" id="IPR055170">
    <property type="entry name" value="GFO_IDH_MocA-like_dom"/>
</dbReference>
<feature type="domain" description="Gfo/Idh/MocA-like oxidoreductase N-terminal" evidence="1">
    <location>
        <begin position="7"/>
        <end position="110"/>
    </location>
</feature>
<evidence type="ECO:0000313" key="3">
    <source>
        <dbReference type="EMBL" id="KZS47213.1"/>
    </source>
</evidence>
<dbReference type="SUPFAM" id="SSF51735">
    <property type="entry name" value="NAD(P)-binding Rossmann-fold domains"/>
    <property type="match status" value="1"/>
</dbReference>
<accession>A0A163KGS0</accession>
<dbReference type="GO" id="GO:0000166">
    <property type="term" value="F:nucleotide binding"/>
    <property type="evidence" value="ECO:0007669"/>
    <property type="project" value="InterPro"/>
</dbReference>
<evidence type="ECO:0000259" key="2">
    <source>
        <dbReference type="Pfam" id="PF22725"/>
    </source>
</evidence>
<comment type="caution">
    <text evidence="3">The sequence shown here is derived from an EMBL/GenBank/DDBJ whole genome shotgun (WGS) entry which is preliminary data.</text>
</comment>
<gene>
    <name evidence="3" type="ORF">AWU65_15390</name>
</gene>
<dbReference type="Gene3D" id="3.30.360.10">
    <property type="entry name" value="Dihydrodipicolinate Reductase, domain 2"/>
    <property type="match status" value="1"/>
</dbReference>
<dbReference type="Proteomes" id="UP000076796">
    <property type="component" value="Unassembled WGS sequence"/>
</dbReference>
<dbReference type="OrthoDB" id="9768836at2"/>
<dbReference type="AlphaFoldDB" id="A0A163KGS0"/>
<organism evidence="3 4">
    <name type="scientific">Paenibacillus glucanolyticus</name>
    <dbReference type="NCBI Taxonomy" id="59843"/>
    <lineage>
        <taxon>Bacteria</taxon>
        <taxon>Bacillati</taxon>
        <taxon>Bacillota</taxon>
        <taxon>Bacilli</taxon>
        <taxon>Bacillales</taxon>
        <taxon>Paenibacillaceae</taxon>
        <taxon>Paenibacillus</taxon>
    </lineage>
</organism>
<dbReference type="Pfam" id="PF01408">
    <property type="entry name" value="GFO_IDH_MocA"/>
    <property type="match status" value="1"/>
</dbReference>
<dbReference type="Gene3D" id="3.40.50.720">
    <property type="entry name" value="NAD(P)-binding Rossmann-like Domain"/>
    <property type="match status" value="1"/>
</dbReference>
<dbReference type="SUPFAM" id="SSF55347">
    <property type="entry name" value="Glyceraldehyde-3-phosphate dehydrogenase-like, C-terminal domain"/>
    <property type="match status" value="1"/>
</dbReference>
<keyword evidence="4" id="KW-1185">Reference proteome</keyword>
<dbReference type="InterPro" id="IPR051450">
    <property type="entry name" value="Gfo/Idh/MocA_Oxidoreductases"/>
</dbReference>
<dbReference type="STRING" id="59843.A3958_14755"/>
<dbReference type="PANTHER" id="PTHR43377:SF1">
    <property type="entry name" value="BILIVERDIN REDUCTASE A"/>
    <property type="match status" value="1"/>
</dbReference>
<protein>
    <submittedName>
        <fullName evidence="3">Oxidoreductase</fullName>
    </submittedName>
</protein>
<evidence type="ECO:0000259" key="1">
    <source>
        <dbReference type="Pfam" id="PF01408"/>
    </source>
</evidence>
<proteinExistence type="predicted"/>
<dbReference type="InterPro" id="IPR000683">
    <property type="entry name" value="Gfo/Idh/MocA-like_OxRdtase_N"/>
</dbReference>
<dbReference type="RefSeq" id="WP_063478742.1">
    <property type="nucleotide sequence ID" value="NZ_CP147845.1"/>
</dbReference>
<sequence>MMGNGRKFGIIGCQHAHIGIFIEEMQALGWECAGLYEPDHTVLASSLAERYGLELIGDRESLLADEQVMVIGCAAINREKIDVIELCEQRGKHIMIDKPAVTDRAGLSRLHGVLERGRIEVGMMLTERFRSSMYTVHRLIQSGELGDIVHISMRKPHRLNPVTRPAWHFDRTQSGGILNDLLVHDFDLLRWLTGREVKTVSGYLAKHILPEYPTFYDAAGVQVFMDGGITAQLYADWHTPAGSWTWGDGRIFITGTSGIAEIRLEGDPLLSRDEVVLVITNQELRSVPLEAPPFSLAQDFLNRVEGERGLISHHDIYTASEATVAADEGAQIICRE</sequence>